<keyword evidence="3" id="KW-1185">Reference proteome</keyword>
<evidence type="ECO:0000259" key="1">
    <source>
        <dbReference type="PROSITE" id="PS51352"/>
    </source>
</evidence>
<evidence type="ECO:0000313" key="3">
    <source>
        <dbReference type="Proteomes" id="UP000580517"/>
    </source>
</evidence>
<dbReference type="Gene3D" id="3.40.30.10">
    <property type="entry name" value="Glutaredoxin"/>
    <property type="match status" value="1"/>
</dbReference>
<organism evidence="2 3">
    <name type="scientific">Allopusillimonas soli</name>
    <dbReference type="NCBI Taxonomy" id="659016"/>
    <lineage>
        <taxon>Bacteria</taxon>
        <taxon>Pseudomonadati</taxon>
        <taxon>Pseudomonadota</taxon>
        <taxon>Betaproteobacteria</taxon>
        <taxon>Burkholderiales</taxon>
        <taxon>Alcaligenaceae</taxon>
        <taxon>Allopusillimonas</taxon>
    </lineage>
</organism>
<proteinExistence type="predicted"/>
<gene>
    <name evidence="2" type="ORF">H0A68_19245</name>
</gene>
<protein>
    <submittedName>
        <fullName evidence="2">Thioredoxin family protein</fullName>
    </submittedName>
</protein>
<dbReference type="RefSeq" id="WP_129971509.1">
    <property type="nucleotide sequence ID" value="NZ_JACCEW010000009.1"/>
</dbReference>
<accession>A0A853FDS5</accession>
<dbReference type="OrthoDB" id="8521206at2"/>
<comment type="caution">
    <text evidence="2">The sequence shown here is derived from an EMBL/GenBank/DDBJ whole genome shotgun (WGS) entry which is preliminary data.</text>
</comment>
<dbReference type="InterPro" id="IPR013766">
    <property type="entry name" value="Thioredoxin_domain"/>
</dbReference>
<sequence length="127" mass="14137">MPVFDPQHNAQAFAARLADAPDTVVIACYCAAWCRSCTDYQPDFEALADKWPQYTFAWIDIEENPEFLDDEDVDNFPTLLIQDHRGNVFFGALLPYISHLEQLLARYNPEGPRIAGGPGPLAGLAHG</sequence>
<name>A0A853FDS5_9BURK</name>
<reference evidence="2 3" key="1">
    <citation type="submission" date="2020-07" db="EMBL/GenBank/DDBJ databases">
        <title>Taxonomic revisions and descriptions of new bacterial species based on genomic comparisons in the high-G+C-content subgroup of the family Alcaligenaceae.</title>
        <authorList>
            <person name="Szabo A."/>
            <person name="Felfoldi T."/>
        </authorList>
    </citation>
    <scope>NUCLEOTIDE SEQUENCE [LARGE SCALE GENOMIC DNA]</scope>
    <source>
        <strain evidence="2 3">DSM 25264</strain>
    </source>
</reference>
<dbReference type="Proteomes" id="UP000580517">
    <property type="component" value="Unassembled WGS sequence"/>
</dbReference>
<dbReference type="PROSITE" id="PS51352">
    <property type="entry name" value="THIOREDOXIN_2"/>
    <property type="match status" value="1"/>
</dbReference>
<feature type="domain" description="Thioredoxin" evidence="1">
    <location>
        <begin position="1"/>
        <end position="109"/>
    </location>
</feature>
<evidence type="ECO:0000313" key="2">
    <source>
        <dbReference type="EMBL" id="NYT39015.1"/>
    </source>
</evidence>
<dbReference type="InterPro" id="IPR036249">
    <property type="entry name" value="Thioredoxin-like_sf"/>
</dbReference>
<dbReference type="SUPFAM" id="SSF52833">
    <property type="entry name" value="Thioredoxin-like"/>
    <property type="match status" value="1"/>
</dbReference>
<dbReference type="EMBL" id="JACCEW010000009">
    <property type="protein sequence ID" value="NYT39015.1"/>
    <property type="molecule type" value="Genomic_DNA"/>
</dbReference>
<dbReference type="AlphaFoldDB" id="A0A853FDS5"/>
<dbReference type="CDD" id="cd02947">
    <property type="entry name" value="TRX_family"/>
    <property type="match status" value="1"/>
</dbReference>
<dbReference type="Pfam" id="PF00085">
    <property type="entry name" value="Thioredoxin"/>
    <property type="match status" value="1"/>
</dbReference>